<proteinExistence type="predicted"/>
<name>A0A391PFJ3_9FIRM</name>
<dbReference type="Proteomes" id="UP000265643">
    <property type="component" value="Unassembled WGS sequence"/>
</dbReference>
<sequence>MATGMAVGVVWMLLGLTDMLEAVYPVVLVSYTVGIVVSLATSKKAEVA</sequence>
<evidence type="ECO:0000256" key="1">
    <source>
        <dbReference type="SAM" id="Phobius"/>
    </source>
</evidence>
<organism evidence="2 3">
    <name type="scientific">Mediterraneibacter butyricigenes</name>
    <dbReference type="NCBI Taxonomy" id="2316025"/>
    <lineage>
        <taxon>Bacteria</taxon>
        <taxon>Bacillati</taxon>
        <taxon>Bacillota</taxon>
        <taxon>Clostridia</taxon>
        <taxon>Lachnospirales</taxon>
        <taxon>Lachnospiraceae</taxon>
        <taxon>Mediterraneibacter</taxon>
    </lineage>
</organism>
<evidence type="ECO:0000313" key="2">
    <source>
        <dbReference type="EMBL" id="GCA68483.1"/>
    </source>
</evidence>
<keyword evidence="3" id="KW-1185">Reference proteome</keyword>
<dbReference type="EMBL" id="BHGK01000006">
    <property type="protein sequence ID" value="GCA68483.1"/>
    <property type="molecule type" value="Genomic_DNA"/>
</dbReference>
<reference evidence="3" key="1">
    <citation type="submission" date="2018-09" db="EMBL/GenBank/DDBJ databases">
        <title>Draft Genome Sequence of Mediterraneibacter sp. KCTC 15684.</title>
        <authorList>
            <person name="Kim J.S."/>
            <person name="Han K.I."/>
            <person name="Suh M.K."/>
            <person name="Lee K.C."/>
            <person name="Eom M.K."/>
            <person name="Lee J.H."/>
            <person name="Park S.H."/>
            <person name="Kang S.W."/>
            <person name="Park J.E."/>
            <person name="Oh B.S."/>
            <person name="Yu S.Y."/>
            <person name="Choi S.H."/>
            <person name="Lee D.H."/>
            <person name="Yoon H."/>
            <person name="Kim B."/>
            <person name="Yang S.J."/>
            <person name="Lee J.S."/>
        </authorList>
    </citation>
    <scope>NUCLEOTIDE SEQUENCE [LARGE SCALE GENOMIC DNA]</scope>
    <source>
        <strain evidence="3">KCTC 15684</strain>
    </source>
</reference>
<comment type="caution">
    <text evidence="2">The sequence shown here is derived from an EMBL/GenBank/DDBJ whole genome shotgun (WGS) entry which is preliminary data.</text>
</comment>
<keyword evidence="1" id="KW-0812">Transmembrane</keyword>
<keyword evidence="1" id="KW-0472">Membrane</keyword>
<evidence type="ECO:0000313" key="3">
    <source>
        <dbReference type="Proteomes" id="UP000265643"/>
    </source>
</evidence>
<feature type="transmembrane region" description="Helical" evidence="1">
    <location>
        <begin position="22"/>
        <end position="41"/>
    </location>
</feature>
<keyword evidence="1" id="KW-1133">Transmembrane helix</keyword>
<accession>A0A391PFJ3</accession>
<protein>
    <submittedName>
        <fullName evidence="2">Uncharacterized protein</fullName>
    </submittedName>
</protein>
<gene>
    <name evidence="2" type="ORF">KGMB01110_29190</name>
</gene>
<dbReference type="AlphaFoldDB" id="A0A391PFJ3"/>